<evidence type="ECO:0000256" key="1">
    <source>
        <dbReference type="SAM" id="MobiDB-lite"/>
    </source>
</evidence>
<sequence>MSNAHLSNHVPVSASSHPSDSVVPPTSDSVIVEQPTANSSLPGDIAEVPNPQVLEHDDSSAALVDNNDEATVDNNDELLVACDDLPTTVASSS</sequence>
<reference evidence="2 3" key="1">
    <citation type="journal article" date="2024" name="G3 (Bethesda)">
        <title>Genome assembly of Hibiscus sabdariffa L. provides insights into metabolisms of medicinal natural products.</title>
        <authorList>
            <person name="Kim T."/>
        </authorList>
    </citation>
    <scope>NUCLEOTIDE SEQUENCE [LARGE SCALE GENOMIC DNA]</scope>
    <source>
        <strain evidence="2">TK-2024</strain>
        <tissue evidence="2">Old leaves</tissue>
    </source>
</reference>
<name>A0ABR2FF70_9ROSI</name>
<dbReference type="Proteomes" id="UP001472677">
    <property type="component" value="Unassembled WGS sequence"/>
</dbReference>
<keyword evidence="3" id="KW-1185">Reference proteome</keyword>
<evidence type="ECO:0000313" key="2">
    <source>
        <dbReference type="EMBL" id="KAK8579545.1"/>
    </source>
</evidence>
<dbReference type="EMBL" id="JBBPBM010000006">
    <property type="protein sequence ID" value="KAK8579545.1"/>
    <property type="molecule type" value="Genomic_DNA"/>
</dbReference>
<proteinExistence type="predicted"/>
<accession>A0ABR2FF70</accession>
<evidence type="ECO:0000313" key="3">
    <source>
        <dbReference type="Proteomes" id="UP001472677"/>
    </source>
</evidence>
<comment type="caution">
    <text evidence="2">The sequence shown here is derived from an EMBL/GenBank/DDBJ whole genome shotgun (WGS) entry which is preliminary data.</text>
</comment>
<organism evidence="2 3">
    <name type="scientific">Hibiscus sabdariffa</name>
    <name type="common">roselle</name>
    <dbReference type="NCBI Taxonomy" id="183260"/>
    <lineage>
        <taxon>Eukaryota</taxon>
        <taxon>Viridiplantae</taxon>
        <taxon>Streptophyta</taxon>
        <taxon>Embryophyta</taxon>
        <taxon>Tracheophyta</taxon>
        <taxon>Spermatophyta</taxon>
        <taxon>Magnoliopsida</taxon>
        <taxon>eudicotyledons</taxon>
        <taxon>Gunneridae</taxon>
        <taxon>Pentapetalae</taxon>
        <taxon>rosids</taxon>
        <taxon>malvids</taxon>
        <taxon>Malvales</taxon>
        <taxon>Malvaceae</taxon>
        <taxon>Malvoideae</taxon>
        <taxon>Hibiscus</taxon>
    </lineage>
</organism>
<feature type="compositionally biased region" description="Low complexity" evidence="1">
    <location>
        <begin position="7"/>
        <end position="32"/>
    </location>
</feature>
<protein>
    <submittedName>
        <fullName evidence="2">Uncharacterized protein</fullName>
    </submittedName>
</protein>
<feature type="region of interest" description="Disordered" evidence="1">
    <location>
        <begin position="1"/>
        <end position="51"/>
    </location>
</feature>
<gene>
    <name evidence="2" type="ORF">V6N12_069866</name>
</gene>